<dbReference type="AlphaFoldDB" id="A0A9D3VW50"/>
<reference evidence="2 3" key="1">
    <citation type="journal article" date="2021" name="Plant Biotechnol. J.">
        <title>Multi-omics assisted identification of the key and species-specific regulatory components of drought-tolerant mechanisms in Gossypium stocksii.</title>
        <authorList>
            <person name="Yu D."/>
            <person name="Ke L."/>
            <person name="Zhang D."/>
            <person name="Wu Y."/>
            <person name="Sun Y."/>
            <person name="Mei J."/>
            <person name="Sun J."/>
            <person name="Sun Y."/>
        </authorList>
    </citation>
    <scope>NUCLEOTIDE SEQUENCE [LARGE SCALE GENOMIC DNA]</scope>
    <source>
        <strain evidence="3">cv. E1</strain>
        <tissue evidence="2">Leaf</tissue>
    </source>
</reference>
<feature type="region of interest" description="Disordered" evidence="1">
    <location>
        <begin position="1"/>
        <end position="27"/>
    </location>
</feature>
<dbReference type="Proteomes" id="UP000828251">
    <property type="component" value="Unassembled WGS sequence"/>
</dbReference>
<sequence>CYRGNYEEDESDNNKNGGNHIIKREKPNNRSKGLAKCFLCDSLHMVKDSPKKFVVSTIEGDDG</sequence>
<evidence type="ECO:0000256" key="1">
    <source>
        <dbReference type="SAM" id="MobiDB-lite"/>
    </source>
</evidence>
<keyword evidence="3" id="KW-1185">Reference proteome</keyword>
<evidence type="ECO:0000313" key="2">
    <source>
        <dbReference type="EMBL" id="KAH1097064.1"/>
    </source>
</evidence>
<feature type="non-terminal residue" evidence="2">
    <location>
        <position position="63"/>
    </location>
</feature>
<dbReference type="EMBL" id="JAIQCV010000005">
    <property type="protein sequence ID" value="KAH1097064.1"/>
    <property type="molecule type" value="Genomic_DNA"/>
</dbReference>
<accession>A0A9D3VW50</accession>
<gene>
    <name evidence="2" type="ORF">J1N35_013985</name>
</gene>
<evidence type="ECO:0000313" key="3">
    <source>
        <dbReference type="Proteomes" id="UP000828251"/>
    </source>
</evidence>
<protein>
    <submittedName>
        <fullName evidence="2">Uncharacterized protein</fullName>
    </submittedName>
</protein>
<proteinExistence type="predicted"/>
<name>A0A9D3VW50_9ROSI</name>
<feature type="non-terminal residue" evidence="2">
    <location>
        <position position="1"/>
    </location>
</feature>
<comment type="caution">
    <text evidence="2">The sequence shown here is derived from an EMBL/GenBank/DDBJ whole genome shotgun (WGS) entry which is preliminary data.</text>
</comment>
<organism evidence="2 3">
    <name type="scientific">Gossypium stocksii</name>
    <dbReference type="NCBI Taxonomy" id="47602"/>
    <lineage>
        <taxon>Eukaryota</taxon>
        <taxon>Viridiplantae</taxon>
        <taxon>Streptophyta</taxon>
        <taxon>Embryophyta</taxon>
        <taxon>Tracheophyta</taxon>
        <taxon>Spermatophyta</taxon>
        <taxon>Magnoliopsida</taxon>
        <taxon>eudicotyledons</taxon>
        <taxon>Gunneridae</taxon>
        <taxon>Pentapetalae</taxon>
        <taxon>rosids</taxon>
        <taxon>malvids</taxon>
        <taxon>Malvales</taxon>
        <taxon>Malvaceae</taxon>
        <taxon>Malvoideae</taxon>
        <taxon>Gossypium</taxon>
    </lineage>
</organism>